<dbReference type="InterPro" id="IPR036412">
    <property type="entry name" value="HAD-like_sf"/>
</dbReference>
<reference evidence="1 2" key="1">
    <citation type="journal article" date="2008" name="Genome Biol.">
        <title>A genomic analysis of the archaeal system Ignicoccus hospitalis-Nanoarchaeum equitans.</title>
        <authorList>
            <person name="Podar M."/>
            <person name="Anderson I."/>
            <person name="Makarova K.S."/>
            <person name="Elkins J.G."/>
            <person name="Ivanova N."/>
            <person name="Wall M.A."/>
            <person name="Lykidis A."/>
            <person name="Mavromatis K."/>
            <person name="Sun H."/>
            <person name="Hudson M.E."/>
            <person name="Chen W."/>
            <person name="Deciu C."/>
            <person name="Hutchison D."/>
            <person name="Eads J.R."/>
            <person name="Anderson A."/>
            <person name="Fernandes F."/>
            <person name="Szeto E."/>
            <person name="Lapidus A."/>
            <person name="Kyrpides N.C."/>
            <person name="Saier M.H.Jr."/>
            <person name="Richardson P.M."/>
            <person name="Rachel R."/>
            <person name="Huber H."/>
            <person name="Eisen J.A."/>
            <person name="Koonin E.V."/>
            <person name="Keller M."/>
            <person name="Stetter K.O."/>
        </authorList>
    </citation>
    <scope>NUCLEOTIDE SEQUENCE [LARGE SCALE GENOMIC DNA]</scope>
    <source>
        <strain evidence="2">KIN4/I / DSM 18386 / JCM 14125</strain>
    </source>
</reference>
<dbReference type="EMBL" id="CP000816">
    <property type="protein sequence ID" value="ABU82166.1"/>
    <property type="molecule type" value="Genomic_DNA"/>
</dbReference>
<accession>A8AB64</accession>
<evidence type="ECO:0000313" key="2">
    <source>
        <dbReference type="Proteomes" id="UP000000262"/>
    </source>
</evidence>
<keyword evidence="2" id="KW-1185">Reference proteome</keyword>
<dbReference type="HOGENOM" id="CLU_1154337_0_0_2"/>
<dbReference type="NCBIfam" id="TIGR01488">
    <property type="entry name" value="HAD-SF-IB"/>
    <property type="match status" value="1"/>
</dbReference>
<dbReference type="Proteomes" id="UP000000262">
    <property type="component" value="Chromosome"/>
</dbReference>
<dbReference type="AlphaFoldDB" id="A8AB64"/>
<name>A8AB64_IGNH4</name>
<keyword evidence="1" id="KW-0378">Hydrolase</keyword>
<proteinExistence type="predicted"/>
<dbReference type="SUPFAM" id="SSF56784">
    <property type="entry name" value="HAD-like"/>
    <property type="match status" value="1"/>
</dbReference>
<dbReference type="eggNOG" id="arCOG01158">
    <property type="taxonomic scope" value="Archaea"/>
</dbReference>
<dbReference type="CDD" id="cd01427">
    <property type="entry name" value="HAD_like"/>
    <property type="match status" value="1"/>
</dbReference>
<dbReference type="GO" id="GO:0016787">
    <property type="term" value="F:hydrolase activity"/>
    <property type="evidence" value="ECO:0007669"/>
    <property type="project" value="UniProtKB-KW"/>
</dbReference>
<organism evidence="1 2">
    <name type="scientific">Ignicoccus hospitalis (strain KIN4/I / DSM 18386 / JCM 14125)</name>
    <dbReference type="NCBI Taxonomy" id="453591"/>
    <lineage>
        <taxon>Archaea</taxon>
        <taxon>Thermoproteota</taxon>
        <taxon>Thermoprotei</taxon>
        <taxon>Desulfurococcales</taxon>
        <taxon>Desulfurococcaceae</taxon>
        <taxon>Ignicoccus</taxon>
    </lineage>
</organism>
<protein>
    <submittedName>
        <fullName evidence="1">HAD-superfamily hydrolase, subfamily IB (PSPase-like)</fullName>
    </submittedName>
</protein>
<gene>
    <name evidence="1" type="ordered locus">Igni_0986</name>
</gene>
<dbReference type="Pfam" id="PF00702">
    <property type="entry name" value="Hydrolase"/>
    <property type="match status" value="1"/>
</dbReference>
<dbReference type="KEGG" id="iho:Igni_0986"/>
<evidence type="ECO:0000313" key="1">
    <source>
        <dbReference type="EMBL" id="ABU82166.1"/>
    </source>
</evidence>
<dbReference type="Gene3D" id="3.40.50.1000">
    <property type="entry name" value="HAD superfamily/HAD-like"/>
    <property type="match status" value="1"/>
</dbReference>
<sequence>MKYRATVFDVDGVLLTFKSSWEFVHKSLGTSGSLDDMKKYFRGEISYEEWCRRDWERWKSAKKDLTREDVLRIMERVVDYVHPNAANSVNLVKRRGMAVGLLSAGLEASTAKVAELLGVHLWLANPCYECKPVVEPKNKALGLKKLLEKLDIGLKEVIYVGDSLIDVPAMLASGCSIGVRDPQIKKFSTVWIEDLSLFEEALLQCVNHPSSVKPQPDEEQHKYRYGEGEHFDWVGLLDLD</sequence>
<dbReference type="STRING" id="453591.Igni_0986"/>
<dbReference type="InterPro" id="IPR023214">
    <property type="entry name" value="HAD_sf"/>
</dbReference>